<dbReference type="GO" id="GO:0003774">
    <property type="term" value="F:cytoskeletal motor activity"/>
    <property type="evidence" value="ECO:0007669"/>
    <property type="project" value="InterPro"/>
</dbReference>
<feature type="compositionally biased region" description="Low complexity" evidence="1">
    <location>
        <begin position="1"/>
        <end position="14"/>
    </location>
</feature>
<dbReference type="FunCoup" id="A0A151ZA23">
    <property type="interactions" value="738"/>
</dbReference>
<gene>
    <name evidence="3" type="ORF">DLAC_09428</name>
</gene>
<organism evidence="3 4">
    <name type="scientific">Tieghemostelium lacteum</name>
    <name type="common">Slime mold</name>
    <name type="synonym">Dictyostelium lacteum</name>
    <dbReference type="NCBI Taxonomy" id="361077"/>
    <lineage>
        <taxon>Eukaryota</taxon>
        <taxon>Amoebozoa</taxon>
        <taxon>Evosea</taxon>
        <taxon>Eumycetozoa</taxon>
        <taxon>Dictyostelia</taxon>
        <taxon>Dictyosteliales</taxon>
        <taxon>Raperosteliaceae</taxon>
        <taxon>Tieghemostelium</taxon>
    </lineage>
</organism>
<evidence type="ECO:0000313" key="4">
    <source>
        <dbReference type="Proteomes" id="UP000076078"/>
    </source>
</evidence>
<dbReference type="AlphaFoldDB" id="A0A151ZA23"/>
<comment type="caution">
    <text evidence="3">The sequence shown here is derived from an EMBL/GenBank/DDBJ whole genome shotgun (WGS) entry which is preliminary data.</text>
</comment>
<name>A0A151ZA23_TIELA</name>
<keyword evidence="4" id="KW-1185">Reference proteome</keyword>
<dbReference type="STRING" id="361077.A0A151ZA23"/>
<feature type="compositionally biased region" description="Basic and acidic residues" evidence="1">
    <location>
        <begin position="52"/>
        <end position="62"/>
    </location>
</feature>
<dbReference type="Pfam" id="PF06017">
    <property type="entry name" value="Myosin_TH1"/>
    <property type="match status" value="1"/>
</dbReference>
<dbReference type="EMBL" id="LODT01000037">
    <property type="protein sequence ID" value="KYQ90789.1"/>
    <property type="molecule type" value="Genomic_DNA"/>
</dbReference>
<dbReference type="GO" id="GO:0016459">
    <property type="term" value="C:myosin complex"/>
    <property type="evidence" value="ECO:0007669"/>
    <property type="project" value="InterPro"/>
</dbReference>
<dbReference type="InterPro" id="IPR010926">
    <property type="entry name" value="Myosin_TH1"/>
</dbReference>
<evidence type="ECO:0000259" key="2">
    <source>
        <dbReference type="PROSITE" id="PS51757"/>
    </source>
</evidence>
<dbReference type="Proteomes" id="UP000076078">
    <property type="component" value="Unassembled WGS sequence"/>
</dbReference>
<evidence type="ECO:0000313" key="3">
    <source>
        <dbReference type="EMBL" id="KYQ90789.1"/>
    </source>
</evidence>
<protein>
    <recommendedName>
        <fullName evidence="2">TH1 domain-containing protein</fullName>
    </recommendedName>
</protein>
<dbReference type="InParanoid" id="A0A151ZA23"/>
<feature type="compositionally biased region" description="Low complexity" evidence="1">
    <location>
        <begin position="22"/>
        <end position="51"/>
    </location>
</feature>
<dbReference type="OrthoDB" id="16380at2759"/>
<feature type="domain" description="TH1" evidence="2">
    <location>
        <begin position="222"/>
        <end position="394"/>
    </location>
</feature>
<feature type="region of interest" description="Disordered" evidence="1">
    <location>
        <begin position="156"/>
        <end position="208"/>
    </location>
</feature>
<reference evidence="3 4" key="1">
    <citation type="submission" date="2015-12" db="EMBL/GenBank/DDBJ databases">
        <title>Dictyostelia acquired genes for synthesis and detection of signals that induce cell-type specialization by lateral gene transfer from prokaryotes.</title>
        <authorList>
            <person name="Gloeckner G."/>
            <person name="Schaap P."/>
        </authorList>
    </citation>
    <scope>NUCLEOTIDE SEQUENCE [LARGE SCALE GENOMIC DNA]</scope>
    <source>
        <strain evidence="3 4">TK</strain>
    </source>
</reference>
<proteinExistence type="predicted"/>
<feature type="region of interest" description="Disordered" evidence="1">
    <location>
        <begin position="1"/>
        <end position="63"/>
    </location>
</feature>
<dbReference type="OMA" id="RYITHST"/>
<evidence type="ECO:0000256" key="1">
    <source>
        <dbReference type="SAM" id="MobiDB-lite"/>
    </source>
</evidence>
<feature type="compositionally biased region" description="Basic residues" evidence="1">
    <location>
        <begin position="168"/>
        <end position="180"/>
    </location>
</feature>
<sequence length="394" mass="44878">MKSNKITTSTSNSNLVSGNTTSNNSHGVLSPSSSSSSMNQNSSSTATSTSGSHKDDLEEKYSDSSLYPCPGKFDKIVPLEERYITHSTFLKNKSSETTFIVLLTNHRMYKIDPDSLKRIWTIDLLDIHSVEGDESTDPKTLKIVYHIRQSPTSLVSGIIGGSNSPNNHNHHQHHHHHHHPPNALNDRNIPQELSPPDSPTFHSRISQLTSQVSKKTSESYISEKVIIAESEEIRDQWLISLKFLTRQLFQKYFESNFIASPSIYQLHLFVYKTNRKGKNQIRCIVLSTERLYNISVKSQSLEIGKIKWSFPISALKSLTVSKNPNNILILHLDNKENSKVKEMQQFILKDQLERNLLVNEIRRIFEKCTKQSLLKEEKDEVIKSRSKSKLNLLG</sequence>
<dbReference type="PROSITE" id="PS51757">
    <property type="entry name" value="TH1"/>
    <property type="match status" value="1"/>
</dbReference>
<accession>A0A151ZA23</accession>